<dbReference type="Proteomes" id="UP000052943">
    <property type="component" value="Unassembled WGS sequence"/>
</dbReference>
<protein>
    <submittedName>
        <fullName evidence="1">Uncharacterized protein</fullName>
    </submittedName>
</protein>
<sequence>MFVETNLSLACLTDSHTNSAIMSGEDAGDMVEEYQQAYMTKEKGGLKHAISAMHSAISHILKFPSVAPDTGTDLRTAKHLAARTVNAFSGANEWSYSLMVYA</sequence>
<reference evidence="1 2" key="1">
    <citation type="submission" date="2015-11" db="EMBL/GenBank/DDBJ databases">
        <title>Genomes and virulence difference between two physiological races of Phytophthora nicotianae.</title>
        <authorList>
            <person name="Liu H."/>
            <person name="Ma X."/>
            <person name="Yu H."/>
            <person name="Fang D."/>
            <person name="Li Y."/>
            <person name="Wang X."/>
            <person name="Wang W."/>
            <person name="Dong Y."/>
            <person name="Xiao B."/>
        </authorList>
    </citation>
    <scope>NUCLEOTIDE SEQUENCE [LARGE SCALE GENOMIC DNA]</scope>
    <source>
        <strain evidence="2">race 0</strain>
    </source>
</reference>
<accession>A0A0W8E051</accession>
<comment type="caution">
    <text evidence="1">The sequence shown here is derived from an EMBL/GenBank/DDBJ whole genome shotgun (WGS) entry which is preliminary data.</text>
</comment>
<proteinExistence type="predicted"/>
<gene>
    <name evidence="1" type="ORF">AM587_10008008</name>
</gene>
<dbReference type="EMBL" id="LNFO01000139">
    <property type="protein sequence ID" value="KUG01982.1"/>
    <property type="molecule type" value="Genomic_DNA"/>
</dbReference>
<evidence type="ECO:0000313" key="1">
    <source>
        <dbReference type="EMBL" id="KUG01982.1"/>
    </source>
</evidence>
<dbReference type="AlphaFoldDB" id="A0A0W8E051"/>
<name>A0A0W8E051_PHYNI</name>
<organism evidence="1 2">
    <name type="scientific">Phytophthora nicotianae</name>
    <name type="common">Potato buckeye rot agent</name>
    <name type="synonym">Phytophthora parasitica</name>
    <dbReference type="NCBI Taxonomy" id="4792"/>
    <lineage>
        <taxon>Eukaryota</taxon>
        <taxon>Sar</taxon>
        <taxon>Stramenopiles</taxon>
        <taxon>Oomycota</taxon>
        <taxon>Peronosporomycetes</taxon>
        <taxon>Peronosporales</taxon>
        <taxon>Peronosporaceae</taxon>
        <taxon>Phytophthora</taxon>
    </lineage>
</organism>
<dbReference type="STRING" id="4790.A0A0W8E051"/>
<dbReference type="OrthoDB" id="129146at2759"/>
<evidence type="ECO:0000313" key="2">
    <source>
        <dbReference type="Proteomes" id="UP000052943"/>
    </source>
</evidence>